<sequence>MASGVPSGSDDTNTILEPAEQEDSLFSVAVVARGAEQIERVFSAQADTQPNRAAEIKAQTAGEITEVLVTSGQKVARGDLLLRLSPGDRDAKLREAKALVAQRKVELEAAERLSTRGYQAAVQLEQSRAALEQAQALLVRIRKDIDYTELLAPWEGIVDRVHVDAGDYLGIGDPALTLVDNNPLSVVAHFPQDAVNALAVGQTATIALRSGEVRTGQVVEVAPRSKAATRTFRVEVQMSNPEGMAAGISADMRIVTGTVTAHRISPALLTLSAQGELGVKAVNSGGDVVFHAIDIVQTSPEAAWVTGLPDNVRLIVRGAGFVGVGERVRAQTLTTGEIQSIAAQSGTRG</sequence>
<dbReference type="Pfam" id="PF25954">
    <property type="entry name" value="Beta-barrel_RND_2"/>
    <property type="match status" value="1"/>
</dbReference>
<evidence type="ECO:0000313" key="7">
    <source>
        <dbReference type="Proteomes" id="UP000004699"/>
    </source>
</evidence>
<dbReference type="GO" id="GO:1990281">
    <property type="term" value="C:efflux pump complex"/>
    <property type="evidence" value="ECO:0007669"/>
    <property type="project" value="TreeGrafter"/>
</dbReference>
<dbReference type="EMBL" id="DS999411">
    <property type="protein sequence ID" value="EED35753.1"/>
    <property type="molecule type" value="Genomic_DNA"/>
</dbReference>
<organism evidence="6 7">
    <name type="scientific">Luminiphilus syltensis NOR5-1B</name>
    <dbReference type="NCBI Taxonomy" id="565045"/>
    <lineage>
        <taxon>Bacteria</taxon>
        <taxon>Pseudomonadati</taxon>
        <taxon>Pseudomonadota</taxon>
        <taxon>Gammaproteobacteria</taxon>
        <taxon>Cellvibrionales</taxon>
        <taxon>Halieaceae</taxon>
        <taxon>Luminiphilus</taxon>
    </lineage>
</organism>
<comment type="similarity">
    <text evidence="1">Belongs to the membrane fusion protein (MFP) (TC 8.A.1) family.</text>
</comment>
<evidence type="ECO:0000259" key="4">
    <source>
        <dbReference type="Pfam" id="PF25917"/>
    </source>
</evidence>
<protein>
    <submittedName>
        <fullName evidence="6">Efflux transporter, RND family, MFP subunit</fullName>
    </submittedName>
</protein>
<accession>B8KX84</accession>
<dbReference type="InterPro" id="IPR058792">
    <property type="entry name" value="Beta-barrel_RND_2"/>
</dbReference>
<dbReference type="GO" id="GO:0015562">
    <property type="term" value="F:efflux transmembrane transporter activity"/>
    <property type="evidence" value="ECO:0007669"/>
    <property type="project" value="TreeGrafter"/>
</dbReference>
<evidence type="ECO:0000259" key="5">
    <source>
        <dbReference type="Pfam" id="PF25954"/>
    </source>
</evidence>
<dbReference type="InterPro" id="IPR006143">
    <property type="entry name" value="RND_pump_MFP"/>
</dbReference>
<dbReference type="PANTHER" id="PTHR30469:SF29">
    <property type="entry name" value="BLR2860 PROTEIN"/>
    <property type="match status" value="1"/>
</dbReference>
<evidence type="ECO:0000313" key="6">
    <source>
        <dbReference type="EMBL" id="EED35753.1"/>
    </source>
</evidence>
<name>B8KX84_9GAMM</name>
<feature type="domain" description="CusB-like beta-barrel" evidence="5">
    <location>
        <begin position="186"/>
        <end position="255"/>
    </location>
</feature>
<feature type="region of interest" description="Disordered" evidence="3">
    <location>
        <begin position="1"/>
        <end position="20"/>
    </location>
</feature>
<dbReference type="PANTHER" id="PTHR30469">
    <property type="entry name" value="MULTIDRUG RESISTANCE PROTEIN MDTA"/>
    <property type="match status" value="1"/>
</dbReference>
<dbReference type="AlphaFoldDB" id="B8KX84"/>
<dbReference type="Proteomes" id="UP000004699">
    <property type="component" value="Unassembled WGS sequence"/>
</dbReference>
<dbReference type="HOGENOM" id="CLU_018816_0_1_6"/>
<evidence type="ECO:0000256" key="1">
    <source>
        <dbReference type="ARBA" id="ARBA00009477"/>
    </source>
</evidence>
<dbReference type="STRING" id="565045.NOR51B_1700"/>
<evidence type="ECO:0000256" key="2">
    <source>
        <dbReference type="SAM" id="Coils"/>
    </source>
</evidence>
<dbReference type="SUPFAM" id="SSF111369">
    <property type="entry name" value="HlyD-like secretion proteins"/>
    <property type="match status" value="1"/>
</dbReference>
<reference evidence="7" key="1">
    <citation type="journal article" date="2013" name="BMC Microbiol.">
        <title>Taxonomy and evolution of bacteriochlorophyll a-containing members of the OM60/NOR5 clade of marine gammaproteobacteria: description of Luminiphilus syltensis gen. nov., sp. nov., reclassification of Haliea rubra as Pseudohaliea rubra gen. nov., comb. nov., and emendation of Chromatocurvus halotolerans.</title>
        <authorList>
            <person name="Spring S."/>
            <person name="Riedel T."/>
            <person name="Sproer C."/>
            <person name="Yan S."/>
            <person name="Harder J."/>
            <person name="Fuchs B.M."/>
        </authorList>
    </citation>
    <scope>NUCLEOTIDE SEQUENCE [LARGE SCALE GENOMIC DNA]</scope>
    <source>
        <strain evidence="7">NOR51-B</strain>
    </source>
</reference>
<dbReference type="InterPro" id="IPR058625">
    <property type="entry name" value="MdtA-like_BSH"/>
</dbReference>
<dbReference type="NCBIfam" id="TIGR01730">
    <property type="entry name" value="RND_mfp"/>
    <property type="match status" value="1"/>
</dbReference>
<dbReference type="Gene3D" id="1.10.287.470">
    <property type="entry name" value="Helix hairpin bin"/>
    <property type="match status" value="1"/>
</dbReference>
<evidence type="ECO:0000256" key="3">
    <source>
        <dbReference type="SAM" id="MobiDB-lite"/>
    </source>
</evidence>
<gene>
    <name evidence="6" type="ORF">NOR51B_1700</name>
</gene>
<dbReference type="Pfam" id="PF25917">
    <property type="entry name" value="BSH_RND"/>
    <property type="match status" value="1"/>
</dbReference>
<keyword evidence="7" id="KW-1185">Reference proteome</keyword>
<proteinExistence type="inferred from homology"/>
<dbReference type="eggNOG" id="COG0845">
    <property type="taxonomic scope" value="Bacteria"/>
</dbReference>
<feature type="coiled-coil region" evidence="2">
    <location>
        <begin position="93"/>
        <end position="144"/>
    </location>
</feature>
<dbReference type="Gene3D" id="2.40.50.100">
    <property type="match status" value="1"/>
</dbReference>
<dbReference type="Gene3D" id="2.40.30.170">
    <property type="match status" value="1"/>
</dbReference>
<keyword evidence="2" id="KW-0175">Coiled coil</keyword>
<feature type="domain" description="Multidrug resistance protein MdtA-like barrel-sandwich hybrid" evidence="4">
    <location>
        <begin position="52"/>
        <end position="179"/>
    </location>
</feature>